<gene>
    <name evidence="1" type="ORF">CLODIP_2_CD05257</name>
</gene>
<dbReference type="AlphaFoldDB" id="A0A8S1BT55"/>
<sequence length="91" mass="10096">MSTSCLAPFHSKNWTSSLYWFSFAACSRMDRLTSGQLTTMDSTVRTSRLRTAALRAGIVGCSGTRRKSLSPYLARTQLRFSSLLESGLGFF</sequence>
<keyword evidence="2" id="KW-1185">Reference proteome</keyword>
<proteinExistence type="predicted"/>
<accession>A0A8S1BT55</accession>
<comment type="caution">
    <text evidence="1">The sequence shown here is derived from an EMBL/GenBank/DDBJ whole genome shotgun (WGS) entry which is preliminary data.</text>
</comment>
<evidence type="ECO:0000313" key="2">
    <source>
        <dbReference type="Proteomes" id="UP000494165"/>
    </source>
</evidence>
<dbReference type="Proteomes" id="UP000494165">
    <property type="component" value="Unassembled WGS sequence"/>
</dbReference>
<name>A0A8S1BT55_9INSE</name>
<protein>
    <submittedName>
        <fullName evidence="1">Uncharacterized protein</fullName>
    </submittedName>
</protein>
<reference evidence="1 2" key="1">
    <citation type="submission" date="2020-04" db="EMBL/GenBank/DDBJ databases">
        <authorList>
            <person name="Alioto T."/>
            <person name="Alioto T."/>
            <person name="Gomez Garrido J."/>
        </authorList>
    </citation>
    <scope>NUCLEOTIDE SEQUENCE [LARGE SCALE GENOMIC DNA]</scope>
</reference>
<dbReference type="EMBL" id="CADEPI010000001">
    <property type="protein sequence ID" value="CAB3359074.1"/>
    <property type="molecule type" value="Genomic_DNA"/>
</dbReference>
<evidence type="ECO:0000313" key="1">
    <source>
        <dbReference type="EMBL" id="CAB3359074.1"/>
    </source>
</evidence>
<organism evidence="1 2">
    <name type="scientific">Cloeon dipterum</name>
    <dbReference type="NCBI Taxonomy" id="197152"/>
    <lineage>
        <taxon>Eukaryota</taxon>
        <taxon>Metazoa</taxon>
        <taxon>Ecdysozoa</taxon>
        <taxon>Arthropoda</taxon>
        <taxon>Hexapoda</taxon>
        <taxon>Insecta</taxon>
        <taxon>Pterygota</taxon>
        <taxon>Palaeoptera</taxon>
        <taxon>Ephemeroptera</taxon>
        <taxon>Pisciforma</taxon>
        <taxon>Baetidae</taxon>
        <taxon>Cloeon</taxon>
    </lineage>
</organism>